<keyword evidence="3" id="KW-0808">Transferase</keyword>
<dbReference type="GO" id="GO:0016757">
    <property type="term" value="F:glycosyltransferase activity"/>
    <property type="evidence" value="ECO:0007669"/>
    <property type="project" value="InterPro"/>
</dbReference>
<organism evidence="3 4">
    <name type="scientific">Xylanibacter ruminicola</name>
    <name type="common">Prevotella ruminicola</name>
    <dbReference type="NCBI Taxonomy" id="839"/>
    <lineage>
        <taxon>Bacteria</taxon>
        <taxon>Pseudomonadati</taxon>
        <taxon>Bacteroidota</taxon>
        <taxon>Bacteroidia</taxon>
        <taxon>Bacteroidales</taxon>
        <taxon>Prevotellaceae</taxon>
        <taxon>Xylanibacter</taxon>
    </lineage>
</organism>
<accession>A0A1M6SUN8</accession>
<feature type="domain" description="Glycosyl transferase family 1" evidence="1">
    <location>
        <begin position="227"/>
        <end position="387"/>
    </location>
</feature>
<dbReference type="Gene3D" id="3.40.50.2000">
    <property type="entry name" value="Glycogen Phosphorylase B"/>
    <property type="match status" value="2"/>
</dbReference>
<evidence type="ECO:0000313" key="4">
    <source>
        <dbReference type="Proteomes" id="UP000184130"/>
    </source>
</evidence>
<dbReference type="PANTHER" id="PTHR12526">
    <property type="entry name" value="GLYCOSYLTRANSFERASE"/>
    <property type="match status" value="1"/>
</dbReference>
<evidence type="ECO:0000259" key="1">
    <source>
        <dbReference type="Pfam" id="PF00534"/>
    </source>
</evidence>
<evidence type="ECO:0000259" key="2">
    <source>
        <dbReference type="Pfam" id="PF13439"/>
    </source>
</evidence>
<dbReference type="PANTHER" id="PTHR12526:SF637">
    <property type="entry name" value="GLYCOSYLTRANSFERASE EPSF-RELATED"/>
    <property type="match status" value="1"/>
</dbReference>
<protein>
    <submittedName>
        <fullName evidence="3">Glycosyltransferase involved in cell wall bisynthesis</fullName>
    </submittedName>
</protein>
<reference evidence="3 4" key="1">
    <citation type="submission" date="2016-11" db="EMBL/GenBank/DDBJ databases">
        <authorList>
            <person name="Jaros S."/>
            <person name="Januszkiewicz K."/>
            <person name="Wedrychowicz H."/>
        </authorList>
    </citation>
    <scope>NUCLEOTIDE SEQUENCE [LARGE SCALE GENOMIC DNA]</scope>
    <source>
        <strain evidence="3 4">KHT3</strain>
    </source>
</reference>
<dbReference type="Proteomes" id="UP000184130">
    <property type="component" value="Unassembled WGS sequence"/>
</dbReference>
<dbReference type="RefSeq" id="WP_073205609.1">
    <property type="nucleotide sequence ID" value="NZ_FRBD01000004.1"/>
</dbReference>
<proteinExistence type="predicted"/>
<dbReference type="OrthoDB" id="9768685at2"/>
<dbReference type="Pfam" id="PF00534">
    <property type="entry name" value="Glycos_transf_1"/>
    <property type="match status" value="1"/>
</dbReference>
<dbReference type="AlphaFoldDB" id="A0A1M6SUN8"/>
<dbReference type="CDD" id="cd03825">
    <property type="entry name" value="GT4_WcaC-like"/>
    <property type="match status" value="1"/>
</dbReference>
<evidence type="ECO:0000313" key="3">
    <source>
        <dbReference type="EMBL" id="SHK48350.1"/>
    </source>
</evidence>
<dbReference type="EMBL" id="FRBD01000004">
    <property type="protein sequence ID" value="SHK48350.1"/>
    <property type="molecule type" value="Genomic_DNA"/>
</dbReference>
<dbReference type="Pfam" id="PF13439">
    <property type="entry name" value="Glyco_transf_4"/>
    <property type="match status" value="1"/>
</dbReference>
<sequence>MKILIVNTSERTGGAAVAANRLMKALINNGVKAKMLVREKETDTLTVAELPKSPLNRWHFLWERLVVFCHLHFSKRHLFEIDIANAGTDITKLREFEEADIIHLHWINQGMLSLSNIRKILRSGKPVVWTMHDIWPATGICHVTLNCRRFTNGCSNCRLLPGNGSSHDLAYQTWQKKLAMVRDENIYYVACSRWLELEAKKSALLSGQKITSVPNCIDTHVYKKGNKQEARQRLGLPADKKLILFASQRVTNENKGMSYLIEACQQLAKADSEKPGVVILGGHAEEVVAQLPLEAYPLGYVNDEHRIVDVYNAVDVFVLPSLSENLPNTIMESMACGVPCVGFRVGGIPEEIDHKKNGYVAEYRDAADLARGISWILSEADYRALSEAAIHKVAHSYSQQSVAMKYLDVYHQAMAFKHYHL</sequence>
<dbReference type="InterPro" id="IPR028098">
    <property type="entry name" value="Glyco_trans_4-like_N"/>
</dbReference>
<dbReference type="SUPFAM" id="SSF53756">
    <property type="entry name" value="UDP-Glycosyltransferase/glycogen phosphorylase"/>
    <property type="match status" value="1"/>
</dbReference>
<name>A0A1M6SUN8_XYLRU</name>
<gene>
    <name evidence="3" type="ORF">SAMN05216463_10446</name>
</gene>
<dbReference type="InterPro" id="IPR001296">
    <property type="entry name" value="Glyco_trans_1"/>
</dbReference>
<feature type="domain" description="Glycosyltransferase subfamily 4-like N-terminal" evidence="2">
    <location>
        <begin position="13"/>
        <end position="220"/>
    </location>
</feature>